<dbReference type="InterPro" id="IPR027417">
    <property type="entry name" value="P-loop_NTPase"/>
</dbReference>
<sequence length="578" mass="64899">MREDEDVNLEEARYSVEDLFPDFIEKEAQIDDDLQSEVQSQGANPFLNVKPPAVKVEEKPQKKSKKKENIQVKAITYLKTLKYFNYKNSVYYAKVIESGIEKYLDISSGDFEAFILESYMSDPAGPISMMNLKSILIVIKSYAKSNSSPIQSITRFGVINGELVWNLGFQNRNCVIINTDSVRIGSPGDVLLVCNEKTKPIEKIEFSSSGIISCEMFLDLFGITSGVERHWILMTLVSYLFAEVSTPILYLHGPAGSGKTTLASALKAVFDPNVGEFLHNNALELALTLDRSGIVFFDNFSSLSNSISDQFCLSYSSGSYTKKRNYSDTETIEISMKCPLILTSVTIPRLNQDFKARCAFIKIEPKQVLKSELEIKSELELLLPYVRGELCNLACTILKNYQNFQPLGIKRHADFDLIGQAYFEAIGFSSNIYRQFLEALKTSESTEMVKRSDPLNDLLLLMETHQVCAFTMSELFNYLLATSDDTSNYPINSANFAKLIKNNAPLLYNSGLLILCGTKKLNGHQYIAVNLTSVVDRTSLILNYDLERLKIDPTYVSEVFPKIKAAQTLSLGIPTDLF</sequence>
<evidence type="ECO:0000313" key="1">
    <source>
        <dbReference type="EMBL" id="MPM12607.1"/>
    </source>
</evidence>
<dbReference type="AlphaFoldDB" id="A0A644X9L8"/>
<gene>
    <name evidence="1" type="ORF">SDC9_58961</name>
</gene>
<reference evidence="1" key="1">
    <citation type="submission" date="2019-08" db="EMBL/GenBank/DDBJ databases">
        <authorList>
            <person name="Kucharzyk K."/>
            <person name="Murdoch R.W."/>
            <person name="Higgins S."/>
            <person name="Loffler F."/>
        </authorList>
    </citation>
    <scope>NUCLEOTIDE SEQUENCE</scope>
</reference>
<organism evidence="1">
    <name type="scientific">bioreactor metagenome</name>
    <dbReference type="NCBI Taxonomy" id="1076179"/>
    <lineage>
        <taxon>unclassified sequences</taxon>
        <taxon>metagenomes</taxon>
        <taxon>ecological metagenomes</taxon>
    </lineage>
</organism>
<dbReference type="SUPFAM" id="SSF52540">
    <property type="entry name" value="P-loop containing nucleoside triphosphate hydrolases"/>
    <property type="match status" value="1"/>
</dbReference>
<proteinExistence type="predicted"/>
<name>A0A644X9L8_9ZZZZ</name>
<dbReference type="Gene3D" id="3.40.50.300">
    <property type="entry name" value="P-loop containing nucleotide triphosphate hydrolases"/>
    <property type="match status" value="1"/>
</dbReference>
<protein>
    <submittedName>
        <fullName evidence="1">Uncharacterized protein</fullName>
    </submittedName>
</protein>
<comment type="caution">
    <text evidence="1">The sequence shown here is derived from an EMBL/GenBank/DDBJ whole genome shotgun (WGS) entry which is preliminary data.</text>
</comment>
<accession>A0A644X9L8</accession>
<dbReference type="EMBL" id="VSSQ01001997">
    <property type="protein sequence ID" value="MPM12607.1"/>
    <property type="molecule type" value="Genomic_DNA"/>
</dbReference>